<evidence type="ECO:0000313" key="5">
    <source>
        <dbReference type="Proteomes" id="UP000494135"/>
    </source>
</evidence>
<dbReference type="Proteomes" id="UP000193146">
    <property type="component" value="Unassembled WGS sequence"/>
</dbReference>
<accession>A0A1X1PLF4</accession>
<reference evidence="3 4" key="1">
    <citation type="submission" date="2017-04" db="EMBL/GenBank/DDBJ databases">
        <title>Burkholderia puraquae sp. nov., a novel Burkholderia cepacia complex species from hospital setting samples.</title>
        <authorList>
            <person name="Martina P."/>
            <person name="Leguizamon M."/>
            <person name="Prieto C."/>
            <person name="Sousa S."/>
            <person name="Montanaro P."/>
            <person name="Draghi W."/>
            <person name="Staembler M."/>
            <person name="Bettiol M."/>
            <person name="Figoli C."/>
            <person name="Palau J."/>
            <person name="Alvarez F."/>
            <person name="Benetti S."/>
            <person name="Anchat E."/>
            <person name="Vescina C."/>
            <person name="Ferreras J."/>
            <person name="Lasch P."/>
            <person name="Lagares A."/>
            <person name="Zorreguieta A."/>
            <person name="Yantorno O."/>
            <person name="Bosch A."/>
        </authorList>
    </citation>
    <scope>NUCLEOTIDE SEQUENCE [LARGE SCALE GENOMIC DNA]</scope>
    <source>
        <strain evidence="3 4">CAMPA 1040</strain>
    </source>
</reference>
<sequence length="167" mass="17208">MKIRQIASLVAAVAFTAVSAAPAFAVTVSRTDGQPMNPNGEPFSATGMTTLGKKAINTNCAVTFNGTITPAGVINITSTQFNGGNWCPLVSGTASSASPWTGQVDSATQLSIDNAQANFTLLGPCGPSRLVAAWNDSNSSLTFSNAEWTPDCRLAGTFIASPKLHVQ</sequence>
<evidence type="ECO:0000313" key="3">
    <source>
        <dbReference type="EMBL" id="ORT87651.1"/>
    </source>
</evidence>
<keyword evidence="4" id="KW-1185">Reference proteome</keyword>
<name>A0A1X1PLF4_9BURK</name>
<evidence type="ECO:0000313" key="2">
    <source>
        <dbReference type="EMBL" id="CAB3757639.1"/>
    </source>
</evidence>
<dbReference type="OrthoDB" id="7190904at2"/>
<feature type="signal peptide" evidence="1">
    <location>
        <begin position="1"/>
        <end position="25"/>
    </location>
</feature>
<protein>
    <submittedName>
        <fullName evidence="3">Activator protein</fullName>
    </submittedName>
</protein>
<dbReference type="RefSeq" id="WP_085038793.1">
    <property type="nucleotide sequence ID" value="NZ_CADIKG010000006.1"/>
</dbReference>
<dbReference type="Proteomes" id="UP000494135">
    <property type="component" value="Unassembled WGS sequence"/>
</dbReference>
<reference evidence="2 5" key="2">
    <citation type="submission" date="2020-04" db="EMBL/GenBank/DDBJ databases">
        <authorList>
            <person name="De Canck E."/>
        </authorList>
    </citation>
    <scope>NUCLEOTIDE SEQUENCE [LARGE SCALE GENOMIC DNA]</scope>
    <source>
        <strain evidence="2 5">LMG 29660</strain>
    </source>
</reference>
<feature type="chain" id="PRO_5044567768" evidence="1">
    <location>
        <begin position="26"/>
        <end position="167"/>
    </location>
</feature>
<proteinExistence type="predicted"/>
<evidence type="ECO:0000313" key="4">
    <source>
        <dbReference type="Proteomes" id="UP000193146"/>
    </source>
</evidence>
<dbReference type="EMBL" id="NBYX01000003">
    <property type="protein sequence ID" value="ORT87651.1"/>
    <property type="molecule type" value="Genomic_DNA"/>
</dbReference>
<keyword evidence="1" id="KW-0732">Signal</keyword>
<evidence type="ECO:0000256" key="1">
    <source>
        <dbReference type="SAM" id="SignalP"/>
    </source>
</evidence>
<organism evidence="3 4">
    <name type="scientific">Burkholderia puraquae</name>
    <dbReference type="NCBI Taxonomy" id="1904757"/>
    <lineage>
        <taxon>Bacteria</taxon>
        <taxon>Pseudomonadati</taxon>
        <taxon>Pseudomonadota</taxon>
        <taxon>Betaproteobacteria</taxon>
        <taxon>Burkholderiales</taxon>
        <taxon>Burkholderiaceae</taxon>
        <taxon>Burkholderia</taxon>
        <taxon>Burkholderia cepacia complex</taxon>
    </lineage>
</organism>
<gene>
    <name evidence="3" type="ORF">B7G54_09170</name>
    <name evidence="2" type="ORF">LMG29660_03265</name>
</gene>
<dbReference type="AlphaFoldDB" id="A0A1X1PLF4"/>
<dbReference type="EMBL" id="CADIKG010000006">
    <property type="protein sequence ID" value="CAB3757639.1"/>
    <property type="molecule type" value="Genomic_DNA"/>
</dbReference>